<name>A0A9D3YFV9_DREPO</name>
<protein>
    <submittedName>
        <fullName evidence="1">Uncharacterized protein</fullName>
    </submittedName>
</protein>
<gene>
    <name evidence="1" type="ORF">DPMN_085280</name>
</gene>
<evidence type="ECO:0000313" key="1">
    <source>
        <dbReference type="EMBL" id="KAH3697770.1"/>
    </source>
</evidence>
<keyword evidence="2" id="KW-1185">Reference proteome</keyword>
<dbReference type="EMBL" id="JAIWYP010000016">
    <property type="protein sequence ID" value="KAH3697770.1"/>
    <property type="molecule type" value="Genomic_DNA"/>
</dbReference>
<dbReference type="AlphaFoldDB" id="A0A9D3YFV9"/>
<comment type="caution">
    <text evidence="1">The sequence shown here is derived from an EMBL/GenBank/DDBJ whole genome shotgun (WGS) entry which is preliminary data.</text>
</comment>
<sequence length="58" mass="6524">MSPSTLSDVRMYSVAEFPWIVNPGNLPKYSTTARLHRKSSSPSHVTRFLNVLSAFKDV</sequence>
<dbReference type="Proteomes" id="UP000828390">
    <property type="component" value="Unassembled WGS sequence"/>
</dbReference>
<accession>A0A9D3YFV9</accession>
<reference evidence="1" key="1">
    <citation type="journal article" date="2019" name="bioRxiv">
        <title>The Genome of the Zebra Mussel, Dreissena polymorpha: A Resource for Invasive Species Research.</title>
        <authorList>
            <person name="McCartney M.A."/>
            <person name="Auch B."/>
            <person name="Kono T."/>
            <person name="Mallez S."/>
            <person name="Zhang Y."/>
            <person name="Obille A."/>
            <person name="Becker A."/>
            <person name="Abrahante J.E."/>
            <person name="Garbe J."/>
            <person name="Badalamenti J.P."/>
            <person name="Herman A."/>
            <person name="Mangelson H."/>
            <person name="Liachko I."/>
            <person name="Sullivan S."/>
            <person name="Sone E.D."/>
            <person name="Koren S."/>
            <person name="Silverstein K.A.T."/>
            <person name="Beckman K.B."/>
            <person name="Gohl D.M."/>
        </authorList>
    </citation>
    <scope>NUCLEOTIDE SEQUENCE</scope>
    <source>
        <strain evidence="1">Duluth1</strain>
        <tissue evidence="1">Whole animal</tissue>
    </source>
</reference>
<proteinExistence type="predicted"/>
<evidence type="ECO:0000313" key="2">
    <source>
        <dbReference type="Proteomes" id="UP000828390"/>
    </source>
</evidence>
<reference evidence="1" key="2">
    <citation type="submission" date="2020-11" db="EMBL/GenBank/DDBJ databases">
        <authorList>
            <person name="McCartney M.A."/>
            <person name="Auch B."/>
            <person name="Kono T."/>
            <person name="Mallez S."/>
            <person name="Becker A."/>
            <person name="Gohl D.M."/>
            <person name="Silverstein K.A.T."/>
            <person name="Koren S."/>
            <person name="Bechman K.B."/>
            <person name="Herman A."/>
            <person name="Abrahante J.E."/>
            <person name="Garbe J."/>
        </authorList>
    </citation>
    <scope>NUCLEOTIDE SEQUENCE</scope>
    <source>
        <strain evidence="1">Duluth1</strain>
        <tissue evidence="1">Whole animal</tissue>
    </source>
</reference>
<organism evidence="1 2">
    <name type="scientific">Dreissena polymorpha</name>
    <name type="common">Zebra mussel</name>
    <name type="synonym">Mytilus polymorpha</name>
    <dbReference type="NCBI Taxonomy" id="45954"/>
    <lineage>
        <taxon>Eukaryota</taxon>
        <taxon>Metazoa</taxon>
        <taxon>Spiralia</taxon>
        <taxon>Lophotrochozoa</taxon>
        <taxon>Mollusca</taxon>
        <taxon>Bivalvia</taxon>
        <taxon>Autobranchia</taxon>
        <taxon>Heteroconchia</taxon>
        <taxon>Euheterodonta</taxon>
        <taxon>Imparidentia</taxon>
        <taxon>Neoheterodontei</taxon>
        <taxon>Myida</taxon>
        <taxon>Dreissenoidea</taxon>
        <taxon>Dreissenidae</taxon>
        <taxon>Dreissena</taxon>
    </lineage>
</organism>